<sequence length="981" mass="110057">MAQIQVAVRSRPWTREDRLGVDMQQVKPEEGSIELLNSDYSTKFFSFNYSWWTAFNWKHYCDAKDRGYCENMSVVSQDDVYGSVGAKIKKDLYDGNAVVLFAYGLSGSGKTYTVFGTDDVKNKNSWFYHETPHSSWGILPRLAWDIFQDRKDGWKVTMKYFQNVVETVRDLASPQATEKVYKEGMRKDQDGFMDIQWCQSTVLNSWGDLRKAFIAANARKAIAPTQFNPQSTRGHCIMTIEVLMPDEQDPSIKKRGRVYVCDLAGTEPAGDIYFANYESVQMDDGTTEQKLVGPHQDQAKTKELRAQGKKINLSLSEMAMFFMKMAELTRAKKLKPGASIPGNNTYFLCKYLKDTMLQAKTYLLCAVRPEAAYLKYTFSTLGFARNASCVRLNPKKATTAASAAERRLMAELEKYKKMVAELRAAASSASPEEVAKLQAQLLESQTALQSAVNDGGEEAAARAAEQKKKEEQYRQRGITLFENVSPDQLDAPYLVNIDEDEFRSRRFLYALREGSTAFGADGDCRPPSFSVVAGHCRIEREGLACTLVGGQGKTWVAGKQVDEGERVRLEWGNWVKMGKECLMYHGPGHACTVETDLTEVFRDVNKCTKLQEAAEKVTRPGMMNVLNRLREQSAEIADAETAQSPHRNAAKTVASFDEHEVLRVLQLIKDAREVCCAFDRSVLKFEVVLSRVANSEGEHGRVLVSVLHESTKQVCYLNESEFTRTLQMLQDEKLQVVMALEAHEAYTVPDAHDPVALFFDHTFHYASGTHLCEYVGYGFDTEDEDKDVRLNASASPYHDCGVLNMEWVPAMENFSDQPDVEDLSQLLGRPWQFKLRIKNAALKVRASQSYVSYVFPNESGDLERFATDVCGLPTMTPEFHYEHVHYIPKVTQAFLDFISGDGNGMDFDVYASATYALPESKISTANSVVSNALGRGPAAPSEDYRAAFDRAVAELSKATGEEPSLLKQRLLEARARDAAVS</sequence>
<dbReference type="PANTHER" id="PTHR24115">
    <property type="entry name" value="KINESIN-RELATED"/>
    <property type="match status" value="1"/>
</dbReference>
<evidence type="ECO:0000313" key="4">
    <source>
        <dbReference type="EMBL" id="CAH0370039.1"/>
    </source>
</evidence>
<keyword evidence="1" id="KW-0067">ATP-binding</keyword>
<comment type="similarity">
    <text evidence="1">Belongs to the TRAFAC class myosin-kinesin ATPase superfamily. Kinesin family.</text>
</comment>
<dbReference type="GO" id="GO:0007018">
    <property type="term" value="P:microtubule-based movement"/>
    <property type="evidence" value="ECO:0007669"/>
    <property type="project" value="InterPro"/>
</dbReference>
<gene>
    <name evidence="3" type="ORF">PCAL00307_LOCUS2190</name>
    <name evidence="4" type="ORF">PECAL_2P31890</name>
</gene>
<dbReference type="OrthoDB" id="62798at2759"/>
<dbReference type="InterPro" id="IPR036961">
    <property type="entry name" value="Kinesin_motor_dom_sf"/>
</dbReference>
<name>A0A7S3ZL57_9STRA</name>
<dbReference type="Gene3D" id="2.60.200.20">
    <property type="match status" value="1"/>
</dbReference>
<dbReference type="InterPro" id="IPR027417">
    <property type="entry name" value="P-loop_NTPase"/>
</dbReference>
<dbReference type="InterPro" id="IPR008984">
    <property type="entry name" value="SMAD_FHA_dom_sf"/>
</dbReference>
<dbReference type="EMBL" id="CAKKNE010000002">
    <property type="protein sequence ID" value="CAH0370039.1"/>
    <property type="molecule type" value="Genomic_DNA"/>
</dbReference>
<dbReference type="InterPro" id="IPR027640">
    <property type="entry name" value="Kinesin-like_fam"/>
</dbReference>
<keyword evidence="1" id="KW-0547">Nucleotide-binding</keyword>
<dbReference type="Gene3D" id="3.40.850.10">
    <property type="entry name" value="Kinesin motor domain"/>
    <property type="match status" value="1"/>
</dbReference>
<dbReference type="AlphaFoldDB" id="A0A7S3ZL57"/>
<dbReference type="InterPro" id="IPR001752">
    <property type="entry name" value="Kinesin_motor_dom"/>
</dbReference>
<dbReference type="EMBL" id="HBIW01002595">
    <property type="protein sequence ID" value="CAE0686756.1"/>
    <property type="molecule type" value="Transcribed_RNA"/>
</dbReference>
<dbReference type="SUPFAM" id="SSF49879">
    <property type="entry name" value="SMAD/FHA domain"/>
    <property type="match status" value="1"/>
</dbReference>
<evidence type="ECO:0000313" key="3">
    <source>
        <dbReference type="EMBL" id="CAE0686756.1"/>
    </source>
</evidence>
<reference evidence="4" key="2">
    <citation type="submission" date="2021-11" db="EMBL/GenBank/DDBJ databases">
        <authorList>
            <consortium name="Genoscope - CEA"/>
            <person name="William W."/>
        </authorList>
    </citation>
    <scope>NUCLEOTIDE SEQUENCE</scope>
</reference>
<dbReference type="SMART" id="SM00129">
    <property type="entry name" value="KISc"/>
    <property type="match status" value="1"/>
</dbReference>
<keyword evidence="1" id="KW-0505">Motor protein</keyword>
<evidence type="ECO:0000256" key="1">
    <source>
        <dbReference type="PROSITE-ProRule" id="PRU00283"/>
    </source>
</evidence>
<accession>A0A7S3ZL57</accession>
<organism evidence="3">
    <name type="scientific">Pelagomonas calceolata</name>
    <dbReference type="NCBI Taxonomy" id="35677"/>
    <lineage>
        <taxon>Eukaryota</taxon>
        <taxon>Sar</taxon>
        <taxon>Stramenopiles</taxon>
        <taxon>Ochrophyta</taxon>
        <taxon>Pelagophyceae</taxon>
        <taxon>Pelagomonadales</taxon>
        <taxon>Pelagomonadaceae</taxon>
        <taxon>Pelagomonas</taxon>
    </lineage>
</organism>
<dbReference type="GO" id="GO:0005524">
    <property type="term" value="F:ATP binding"/>
    <property type="evidence" value="ECO:0007669"/>
    <property type="project" value="UniProtKB-UniRule"/>
</dbReference>
<dbReference type="GO" id="GO:0003777">
    <property type="term" value="F:microtubule motor activity"/>
    <property type="evidence" value="ECO:0007669"/>
    <property type="project" value="InterPro"/>
</dbReference>
<feature type="domain" description="Kinesin motor" evidence="2">
    <location>
        <begin position="3"/>
        <end position="390"/>
    </location>
</feature>
<dbReference type="Proteomes" id="UP000789595">
    <property type="component" value="Unassembled WGS sequence"/>
</dbReference>
<dbReference type="Pfam" id="PF00225">
    <property type="entry name" value="Kinesin"/>
    <property type="match status" value="1"/>
</dbReference>
<protein>
    <recommendedName>
        <fullName evidence="2">Kinesin motor domain-containing protein</fullName>
    </recommendedName>
</protein>
<evidence type="ECO:0000313" key="5">
    <source>
        <dbReference type="Proteomes" id="UP000789595"/>
    </source>
</evidence>
<reference evidence="3" key="1">
    <citation type="submission" date="2021-01" db="EMBL/GenBank/DDBJ databases">
        <authorList>
            <person name="Corre E."/>
            <person name="Pelletier E."/>
            <person name="Niang G."/>
            <person name="Scheremetjew M."/>
            <person name="Finn R."/>
            <person name="Kale V."/>
            <person name="Holt S."/>
            <person name="Cochrane G."/>
            <person name="Meng A."/>
            <person name="Brown T."/>
            <person name="Cohen L."/>
        </authorList>
    </citation>
    <scope>NUCLEOTIDE SEQUENCE</scope>
    <source>
        <strain evidence="3">CCMP1756</strain>
    </source>
</reference>
<proteinExistence type="inferred from homology"/>
<dbReference type="PRINTS" id="PR00380">
    <property type="entry name" value="KINESINHEAVY"/>
</dbReference>
<dbReference type="SUPFAM" id="SSF52540">
    <property type="entry name" value="P-loop containing nucleoside triphosphate hydrolases"/>
    <property type="match status" value="1"/>
</dbReference>
<keyword evidence="5" id="KW-1185">Reference proteome</keyword>
<feature type="binding site" evidence="1">
    <location>
        <begin position="104"/>
        <end position="111"/>
    </location>
    <ligand>
        <name>ATP</name>
        <dbReference type="ChEBI" id="CHEBI:30616"/>
    </ligand>
</feature>
<dbReference type="PROSITE" id="PS50067">
    <property type="entry name" value="KINESIN_MOTOR_2"/>
    <property type="match status" value="1"/>
</dbReference>
<evidence type="ECO:0000259" key="2">
    <source>
        <dbReference type="PROSITE" id="PS50067"/>
    </source>
</evidence>
<dbReference type="GO" id="GO:0008017">
    <property type="term" value="F:microtubule binding"/>
    <property type="evidence" value="ECO:0007669"/>
    <property type="project" value="InterPro"/>
</dbReference>